<dbReference type="Gene3D" id="6.10.140.270">
    <property type="match status" value="1"/>
</dbReference>
<dbReference type="Pfam" id="PF16529">
    <property type="entry name" value="Ge1_WD40"/>
    <property type="match status" value="1"/>
</dbReference>
<dbReference type="InterPro" id="IPR001680">
    <property type="entry name" value="WD40_rpt"/>
</dbReference>
<feature type="compositionally biased region" description="Pro residues" evidence="7">
    <location>
        <begin position="44"/>
        <end position="53"/>
    </location>
</feature>
<name>A0AAD5Q1X9_PYTIN</name>
<evidence type="ECO:0008006" key="12">
    <source>
        <dbReference type="Google" id="ProtNLM"/>
    </source>
</evidence>
<feature type="compositionally biased region" description="Pro residues" evidence="7">
    <location>
        <begin position="121"/>
        <end position="132"/>
    </location>
</feature>
<evidence type="ECO:0000256" key="5">
    <source>
        <dbReference type="ARBA" id="ARBA00023054"/>
    </source>
</evidence>
<comment type="subcellular location">
    <subcellularLocation>
        <location evidence="1">Cytoplasm</location>
    </subcellularLocation>
</comment>
<evidence type="ECO:0000256" key="3">
    <source>
        <dbReference type="ARBA" id="ARBA00022574"/>
    </source>
</evidence>
<protein>
    <recommendedName>
        <fullName evidence="12">Enhancer of mRNA-decapping protein 4 WD40 repeat region domain-containing protein</fullName>
    </recommendedName>
</protein>
<evidence type="ECO:0000313" key="10">
    <source>
        <dbReference type="EMBL" id="KAJ0392407.1"/>
    </source>
</evidence>
<dbReference type="Gene3D" id="1.10.220.100">
    <property type="entry name" value="conserved c-terminal region of ge- 1"/>
    <property type="match status" value="1"/>
</dbReference>
<dbReference type="InterPro" id="IPR049404">
    <property type="entry name" value="EDC4_C"/>
</dbReference>
<evidence type="ECO:0000256" key="6">
    <source>
        <dbReference type="SAM" id="Coils"/>
    </source>
</evidence>
<feature type="compositionally biased region" description="Polar residues" evidence="7">
    <location>
        <begin position="68"/>
        <end position="79"/>
    </location>
</feature>
<accession>A0AAD5Q1X9</accession>
<dbReference type="EMBL" id="JAKCXM010000641">
    <property type="protein sequence ID" value="KAJ0392407.1"/>
    <property type="molecule type" value="Genomic_DNA"/>
</dbReference>
<dbReference type="PANTHER" id="PTHR15598">
    <property type="entry name" value="ENHANCER OF MRNA-DECAPPING PROTEIN 4"/>
    <property type="match status" value="1"/>
</dbReference>
<dbReference type="GO" id="GO:0031087">
    <property type="term" value="P:deadenylation-independent decapping of nuclear-transcribed mRNA"/>
    <property type="evidence" value="ECO:0007669"/>
    <property type="project" value="InterPro"/>
</dbReference>
<evidence type="ECO:0000313" key="11">
    <source>
        <dbReference type="Proteomes" id="UP001209570"/>
    </source>
</evidence>
<dbReference type="Gene3D" id="2.130.10.10">
    <property type="entry name" value="YVTN repeat-like/Quinoprotein amine dehydrogenase"/>
    <property type="match status" value="1"/>
</dbReference>
<evidence type="ECO:0000256" key="4">
    <source>
        <dbReference type="ARBA" id="ARBA00022737"/>
    </source>
</evidence>
<dbReference type="SUPFAM" id="SSF101908">
    <property type="entry name" value="Putative isomerase YbhE"/>
    <property type="match status" value="1"/>
</dbReference>
<dbReference type="InterPro" id="IPR032401">
    <property type="entry name" value="EDC4_WD40"/>
</dbReference>
<feature type="domain" description="Enhancer of mRNA-decapping protein 4 WD40 repeat region" evidence="8">
    <location>
        <begin position="234"/>
        <end position="520"/>
    </location>
</feature>
<feature type="domain" description="Enhancer of mRNA-decapping protein 4 C-terminal" evidence="9">
    <location>
        <begin position="960"/>
        <end position="1065"/>
    </location>
</feature>
<gene>
    <name evidence="10" type="ORF">P43SY_000092</name>
</gene>
<dbReference type="GO" id="GO:0000932">
    <property type="term" value="C:P-body"/>
    <property type="evidence" value="ECO:0007669"/>
    <property type="project" value="TreeGrafter"/>
</dbReference>
<dbReference type="InterPro" id="IPR044938">
    <property type="entry name" value="EDC4_C_sf"/>
</dbReference>
<feature type="coiled-coil region" evidence="6">
    <location>
        <begin position="747"/>
        <end position="774"/>
    </location>
</feature>
<dbReference type="Proteomes" id="UP001209570">
    <property type="component" value="Unassembled WGS sequence"/>
</dbReference>
<keyword evidence="2" id="KW-0963">Cytoplasm</keyword>
<dbReference type="PANTHER" id="PTHR15598:SF5">
    <property type="entry name" value="ENHANCER OF MRNA-DECAPPING PROTEIN 4"/>
    <property type="match status" value="1"/>
</dbReference>
<dbReference type="InterPro" id="IPR015943">
    <property type="entry name" value="WD40/YVTN_repeat-like_dom_sf"/>
</dbReference>
<evidence type="ECO:0000256" key="2">
    <source>
        <dbReference type="ARBA" id="ARBA00022490"/>
    </source>
</evidence>
<keyword evidence="11" id="KW-1185">Reference proteome</keyword>
<evidence type="ECO:0000259" key="9">
    <source>
        <dbReference type="Pfam" id="PF21289"/>
    </source>
</evidence>
<evidence type="ECO:0000256" key="1">
    <source>
        <dbReference type="ARBA" id="ARBA00004496"/>
    </source>
</evidence>
<keyword evidence="4" id="KW-0677">Repeat</keyword>
<feature type="region of interest" description="Disordered" evidence="7">
    <location>
        <begin position="1"/>
        <end position="79"/>
    </location>
</feature>
<feature type="compositionally biased region" description="Low complexity" evidence="7">
    <location>
        <begin position="7"/>
        <end position="22"/>
    </location>
</feature>
<keyword evidence="3" id="KW-0853">WD repeat</keyword>
<sequence length="1085" mass="117733">MSHHRTNSTGSAGSSSSNSASASHRHPLPSPPAPSAARPTGPLMYPPPPPPPTSLGAMLGRPGPMPGSDQNLSPEITQPPNSLQHLMFQQQNEANQFLRQFMTHGTASIPPSGPPRSSSVPLPPSTPHPFPLMRPLQPMMHHPPPSSSMPPAPMLPQTMQLPVPPMSAPSPLSSGLISVSTAVPSLPRSHSEPLPQSPLAGPPPGTPIAGDFYEHRVSEHLHQGSQLEATPITLYASQRTAAWGNLVAVSDQFIMYPTKNGLIRLLHHSTVSRLLLREHQDHAVLDVGFFSPRSDLVFSFGSDDKIVVHTIAADPIGHTVSKVIRTPAQRVLWHPHDSNRLAVVRGDIVFIVDLALLPTPPVSDDEPTDLSRVSVRCTQTTSQINDAVFSLCGRYLVTAGMDGFVHIYRVDNCEIGSAAVLLHRFEPFDGGEVWSVRFFSGGADGATGLLIGGELNSKITLWEAPLVEGAQPTCVQTVKIVNDEEGIQSPGPIYDLMFDPSTQFLMVTDRTRPTLHVLHLAPRPPTRGGIRRFDNITEFPVVSPILSATMLNRSASGEDSSADLQMMLFTQQTTAIQRYNVSARRCFAPALATSDEARTGSPARLPVSAGQSVGAETTEGEDEETSFQAPAESPRATVTTPAPETEVDVQAYPQQNGDEESEHGATLSVSALSPASSPRRSAPPLIINARDDASSIAGEDAVSSLRSYARSSPSSSVRAFHDDTSQLGELSVDESVAGTDQIMAMLRRMEAKQLQREERQREAMQKMMVMLSTQITSQTSQQVEKAVKQQVQSVLIPAMARIVLHTMENNVLKPLQTGFERVITEQLIVGMETKINTSLSTLPDRMEDGVADIVKGVVEDVRQPVRESFRECFRDIIIPSFQAATQKMFEQIHEHVLKGSALSAGGAETNRQIQQLVDAVDKLSHKVDQLSLAPNGHPGSGESLTPEDQKLADNKKHVLALIAAQEFEEAFQYALGAQDLRLVLLACESCDPRVVLATRPPRLTQMVILCLVQQLGSDVMSDMDVKITWLSSSLLVLNPRDRSIEGFVASVLRELQTQLNAVPEERQDSQFTLVHHILNSHLSSV</sequence>
<feature type="compositionally biased region" description="Pro residues" evidence="7">
    <location>
        <begin position="141"/>
        <end position="150"/>
    </location>
</feature>
<evidence type="ECO:0000256" key="7">
    <source>
        <dbReference type="SAM" id="MobiDB-lite"/>
    </source>
</evidence>
<feature type="compositionally biased region" description="Low complexity" evidence="7">
    <location>
        <begin position="667"/>
        <end position="684"/>
    </location>
</feature>
<feature type="region of interest" description="Disordered" evidence="7">
    <location>
        <begin position="104"/>
        <end position="150"/>
    </location>
</feature>
<comment type="caution">
    <text evidence="10">The sequence shown here is derived from an EMBL/GenBank/DDBJ whole genome shotgun (WGS) entry which is preliminary data.</text>
</comment>
<dbReference type="Pfam" id="PF21289">
    <property type="entry name" value="EDC4_C"/>
    <property type="match status" value="1"/>
</dbReference>
<reference evidence="10" key="1">
    <citation type="submission" date="2021-12" db="EMBL/GenBank/DDBJ databases">
        <title>Prjna785345.</title>
        <authorList>
            <person name="Rujirawat T."/>
            <person name="Krajaejun T."/>
        </authorList>
    </citation>
    <scope>NUCLEOTIDE SEQUENCE</scope>
    <source>
        <strain evidence="10">Pi057C3</strain>
    </source>
</reference>
<evidence type="ECO:0000259" key="8">
    <source>
        <dbReference type="Pfam" id="PF16529"/>
    </source>
</evidence>
<feature type="region of interest" description="Disordered" evidence="7">
    <location>
        <begin position="594"/>
        <end position="684"/>
    </location>
</feature>
<proteinExistence type="predicted"/>
<dbReference type="InterPro" id="IPR045152">
    <property type="entry name" value="EDC4-like"/>
</dbReference>
<dbReference type="AlphaFoldDB" id="A0AAD5Q1X9"/>
<organism evidence="10 11">
    <name type="scientific">Pythium insidiosum</name>
    <name type="common">Pythiosis disease agent</name>
    <dbReference type="NCBI Taxonomy" id="114742"/>
    <lineage>
        <taxon>Eukaryota</taxon>
        <taxon>Sar</taxon>
        <taxon>Stramenopiles</taxon>
        <taxon>Oomycota</taxon>
        <taxon>Peronosporomycetes</taxon>
        <taxon>Pythiales</taxon>
        <taxon>Pythiaceae</taxon>
        <taxon>Pythium</taxon>
    </lineage>
</organism>
<keyword evidence="5 6" id="KW-0175">Coiled coil</keyword>
<dbReference type="SMART" id="SM00320">
    <property type="entry name" value="WD40"/>
    <property type="match status" value="3"/>
</dbReference>